<accession>A0ABN7VX02</accession>
<name>A0ABN7VX02_GIGMA</name>
<dbReference type="Proteomes" id="UP000789901">
    <property type="component" value="Unassembled WGS sequence"/>
</dbReference>
<sequence>MTSNFITYSESMQNEDATTVLEKDDLGVESYPLNNDLLEDEIERLCREIETLKKENCALKNTLYSLISNYSKDFK</sequence>
<organism evidence="1 2">
    <name type="scientific">Gigaspora margarita</name>
    <dbReference type="NCBI Taxonomy" id="4874"/>
    <lineage>
        <taxon>Eukaryota</taxon>
        <taxon>Fungi</taxon>
        <taxon>Fungi incertae sedis</taxon>
        <taxon>Mucoromycota</taxon>
        <taxon>Glomeromycotina</taxon>
        <taxon>Glomeromycetes</taxon>
        <taxon>Diversisporales</taxon>
        <taxon>Gigasporaceae</taxon>
        <taxon>Gigaspora</taxon>
    </lineage>
</organism>
<gene>
    <name evidence="1" type="ORF">GMARGA_LOCUS23874</name>
</gene>
<comment type="caution">
    <text evidence="1">The sequence shown here is derived from an EMBL/GenBank/DDBJ whole genome shotgun (WGS) entry which is preliminary data.</text>
</comment>
<proteinExistence type="predicted"/>
<keyword evidence="2" id="KW-1185">Reference proteome</keyword>
<evidence type="ECO:0000313" key="1">
    <source>
        <dbReference type="EMBL" id="CAG8804510.1"/>
    </source>
</evidence>
<protein>
    <submittedName>
        <fullName evidence="1">21495_t:CDS:1</fullName>
    </submittedName>
</protein>
<evidence type="ECO:0000313" key="2">
    <source>
        <dbReference type="Proteomes" id="UP000789901"/>
    </source>
</evidence>
<reference evidence="1 2" key="1">
    <citation type="submission" date="2021-06" db="EMBL/GenBank/DDBJ databases">
        <authorList>
            <person name="Kallberg Y."/>
            <person name="Tangrot J."/>
            <person name="Rosling A."/>
        </authorList>
    </citation>
    <scope>NUCLEOTIDE SEQUENCE [LARGE SCALE GENOMIC DNA]</scope>
    <source>
        <strain evidence="1 2">120-4 pot B 10/14</strain>
    </source>
</reference>
<feature type="non-terminal residue" evidence="1">
    <location>
        <position position="75"/>
    </location>
</feature>
<dbReference type="EMBL" id="CAJVQB010024601">
    <property type="protein sequence ID" value="CAG8804510.1"/>
    <property type="molecule type" value="Genomic_DNA"/>
</dbReference>